<evidence type="ECO:0000313" key="3">
    <source>
        <dbReference type="Proteomes" id="UP001500523"/>
    </source>
</evidence>
<dbReference type="Pfam" id="PF09538">
    <property type="entry name" value="FYDLN_acid"/>
    <property type="match status" value="1"/>
</dbReference>
<feature type="compositionally biased region" description="Acidic residues" evidence="1">
    <location>
        <begin position="105"/>
        <end position="148"/>
    </location>
</feature>
<feature type="region of interest" description="Disordered" evidence="1">
    <location>
        <begin position="87"/>
        <end position="148"/>
    </location>
</feature>
<gene>
    <name evidence="2" type="ORF">GCM10022268_24280</name>
</gene>
<dbReference type="Proteomes" id="UP001500523">
    <property type="component" value="Unassembled WGS sequence"/>
</dbReference>
<sequence length="148" mass="16390">MEHGTWEARFDTAPLLWQGAATSRTRGHLRPRLPIPKGTNGMIKPEWGTKRTCPKCATRFYDLAKDDPVTCINCGYAWEPEPILKSKQPLPFEQAKPDQAKPDADLEGDDEDIEAITGEDEEPSADDEVDLGGDDDLGVEAPTEDDDH</sequence>
<feature type="compositionally biased region" description="Basic and acidic residues" evidence="1">
    <location>
        <begin position="95"/>
        <end position="104"/>
    </location>
</feature>
<evidence type="ECO:0000313" key="2">
    <source>
        <dbReference type="EMBL" id="GAA3714717.1"/>
    </source>
</evidence>
<name>A0ABP7E7W2_9SPHN</name>
<dbReference type="NCBIfam" id="TIGR02300">
    <property type="entry name" value="FYDLN_acid"/>
    <property type="match status" value="1"/>
</dbReference>
<protein>
    <recommendedName>
        <fullName evidence="4">TIGR02300 family protein</fullName>
    </recommendedName>
</protein>
<proteinExistence type="predicted"/>
<keyword evidence="3" id="KW-1185">Reference proteome</keyword>
<reference evidence="3" key="1">
    <citation type="journal article" date="2019" name="Int. J. Syst. Evol. Microbiol.">
        <title>The Global Catalogue of Microorganisms (GCM) 10K type strain sequencing project: providing services to taxonomists for standard genome sequencing and annotation.</title>
        <authorList>
            <consortium name="The Broad Institute Genomics Platform"/>
            <consortium name="The Broad Institute Genome Sequencing Center for Infectious Disease"/>
            <person name="Wu L."/>
            <person name="Ma J."/>
        </authorList>
    </citation>
    <scope>NUCLEOTIDE SEQUENCE [LARGE SCALE GENOMIC DNA]</scope>
    <source>
        <strain evidence="3">JCM 17498</strain>
    </source>
</reference>
<accession>A0ABP7E7W2</accession>
<evidence type="ECO:0000256" key="1">
    <source>
        <dbReference type="SAM" id="MobiDB-lite"/>
    </source>
</evidence>
<organism evidence="2 3">
    <name type="scientific">Sphingomonas cynarae</name>
    <dbReference type="NCBI Taxonomy" id="930197"/>
    <lineage>
        <taxon>Bacteria</taxon>
        <taxon>Pseudomonadati</taxon>
        <taxon>Pseudomonadota</taxon>
        <taxon>Alphaproteobacteria</taxon>
        <taxon>Sphingomonadales</taxon>
        <taxon>Sphingomonadaceae</taxon>
        <taxon>Sphingomonas</taxon>
    </lineage>
</organism>
<dbReference type="InterPro" id="IPR012644">
    <property type="entry name" value="CHP02300_FYDLN_acid"/>
</dbReference>
<evidence type="ECO:0008006" key="4">
    <source>
        <dbReference type="Google" id="ProtNLM"/>
    </source>
</evidence>
<comment type="caution">
    <text evidence="2">The sequence shown here is derived from an EMBL/GenBank/DDBJ whole genome shotgun (WGS) entry which is preliminary data.</text>
</comment>
<dbReference type="EMBL" id="BAABBF010000005">
    <property type="protein sequence ID" value="GAA3714717.1"/>
    <property type="molecule type" value="Genomic_DNA"/>
</dbReference>